<accession>A0A6C0DXL0</accession>
<sequence>MKSNNLKYTILHNFSLLDAVKKSFLLLFIAVFFMSIISLFTKTNSKIIEDFGQRERARNARRAAELQRQIREYQACLFPTAANFMSCGAKYYFPTTHMEAGGGEAINNLNKKMNSSKKADPKMTSKLNSKLNVY</sequence>
<feature type="compositionally biased region" description="Polar residues" evidence="1">
    <location>
        <begin position="125"/>
        <end position="134"/>
    </location>
</feature>
<reference evidence="3" key="1">
    <citation type="journal article" date="2020" name="Nature">
        <title>Giant virus diversity and host interactions through global metagenomics.</title>
        <authorList>
            <person name="Schulz F."/>
            <person name="Roux S."/>
            <person name="Paez-Espino D."/>
            <person name="Jungbluth S."/>
            <person name="Walsh D.A."/>
            <person name="Denef V.J."/>
            <person name="McMahon K.D."/>
            <person name="Konstantinidis K.T."/>
            <person name="Eloe-Fadrosh E.A."/>
            <person name="Kyrpides N.C."/>
            <person name="Woyke T."/>
        </authorList>
    </citation>
    <scope>NUCLEOTIDE SEQUENCE</scope>
    <source>
        <strain evidence="3">GVMAG-M-3300023174-75</strain>
    </source>
</reference>
<feature type="transmembrane region" description="Helical" evidence="2">
    <location>
        <begin position="23"/>
        <end position="41"/>
    </location>
</feature>
<feature type="region of interest" description="Disordered" evidence="1">
    <location>
        <begin position="114"/>
        <end position="134"/>
    </location>
</feature>
<protein>
    <submittedName>
        <fullName evidence="3">Uncharacterized protein</fullName>
    </submittedName>
</protein>
<dbReference type="EMBL" id="MN739687">
    <property type="protein sequence ID" value="QHT21192.1"/>
    <property type="molecule type" value="Genomic_DNA"/>
</dbReference>
<organism evidence="3">
    <name type="scientific">viral metagenome</name>
    <dbReference type="NCBI Taxonomy" id="1070528"/>
    <lineage>
        <taxon>unclassified sequences</taxon>
        <taxon>metagenomes</taxon>
        <taxon>organismal metagenomes</taxon>
    </lineage>
</organism>
<keyword evidence="2" id="KW-0472">Membrane</keyword>
<dbReference type="AlphaFoldDB" id="A0A6C0DXL0"/>
<evidence type="ECO:0000256" key="2">
    <source>
        <dbReference type="SAM" id="Phobius"/>
    </source>
</evidence>
<evidence type="ECO:0000313" key="3">
    <source>
        <dbReference type="EMBL" id="QHT21192.1"/>
    </source>
</evidence>
<name>A0A6C0DXL0_9ZZZZ</name>
<evidence type="ECO:0000256" key="1">
    <source>
        <dbReference type="SAM" id="MobiDB-lite"/>
    </source>
</evidence>
<keyword evidence="2" id="KW-0812">Transmembrane</keyword>
<proteinExistence type="predicted"/>
<keyword evidence="2" id="KW-1133">Transmembrane helix</keyword>